<gene>
    <name evidence="2" type="ORF">E2C01_100580</name>
</gene>
<evidence type="ECO:0000256" key="1">
    <source>
        <dbReference type="SAM" id="MobiDB-lite"/>
    </source>
</evidence>
<keyword evidence="3" id="KW-1185">Reference proteome</keyword>
<comment type="caution">
    <text evidence="2">The sequence shown here is derived from an EMBL/GenBank/DDBJ whole genome shotgun (WGS) entry which is preliminary data.</text>
</comment>
<reference evidence="2 3" key="1">
    <citation type="submission" date="2019-05" db="EMBL/GenBank/DDBJ databases">
        <title>Another draft genome of Portunus trituberculatus and its Hox gene families provides insights of decapod evolution.</title>
        <authorList>
            <person name="Jeong J.-H."/>
            <person name="Song I."/>
            <person name="Kim S."/>
            <person name="Choi T."/>
            <person name="Kim D."/>
            <person name="Ryu S."/>
            <person name="Kim W."/>
        </authorList>
    </citation>
    <scope>NUCLEOTIDE SEQUENCE [LARGE SCALE GENOMIC DNA]</scope>
    <source>
        <tissue evidence="2">Muscle</tissue>
    </source>
</reference>
<dbReference type="AlphaFoldDB" id="A0A5B7KIB2"/>
<sequence>MMVALHTGVKVVTVPKFDIKAFVPLIVKHKVRVDTREGDNLLPERSNTISSVLDRSWSTSFSLDQFRESCKLTIKANCEIAECFRLCLMTQMGSHSLSSKDNSSPSHKTTSTYYTYTPFT</sequence>
<feature type="compositionally biased region" description="Polar residues" evidence="1">
    <location>
        <begin position="96"/>
        <end position="108"/>
    </location>
</feature>
<dbReference type="EMBL" id="VSRR010143216">
    <property type="protein sequence ID" value="MPD04869.1"/>
    <property type="molecule type" value="Genomic_DNA"/>
</dbReference>
<feature type="region of interest" description="Disordered" evidence="1">
    <location>
        <begin position="96"/>
        <end position="120"/>
    </location>
</feature>
<name>A0A5B7KIB2_PORTR</name>
<evidence type="ECO:0000313" key="3">
    <source>
        <dbReference type="Proteomes" id="UP000324222"/>
    </source>
</evidence>
<feature type="compositionally biased region" description="Low complexity" evidence="1">
    <location>
        <begin position="109"/>
        <end position="120"/>
    </location>
</feature>
<protein>
    <submittedName>
        <fullName evidence="2">Uncharacterized protein</fullName>
    </submittedName>
</protein>
<evidence type="ECO:0000313" key="2">
    <source>
        <dbReference type="EMBL" id="MPD04869.1"/>
    </source>
</evidence>
<dbReference type="Proteomes" id="UP000324222">
    <property type="component" value="Unassembled WGS sequence"/>
</dbReference>
<accession>A0A5B7KIB2</accession>
<organism evidence="2 3">
    <name type="scientific">Portunus trituberculatus</name>
    <name type="common">Swimming crab</name>
    <name type="synonym">Neptunus trituberculatus</name>
    <dbReference type="NCBI Taxonomy" id="210409"/>
    <lineage>
        <taxon>Eukaryota</taxon>
        <taxon>Metazoa</taxon>
        <taxon>Ecdysozoa</taxon>
        <taxon>Arthropoda</taxon>
        <taxon>Crustacea</taxon>
        <taxon>Multicrustacea</taxon>
        <taxon>Malacostraca</taxon>
        <taxon>Eumalacostraca</taxon>
        <taxon>Eucarida</taxon>
        <taxon>Decapoda</taxon>
        <taxon>Pleocyemata</taxon>
        <taxon>Brachyura</taxon>
        <taxon>Eubrachyura</taxon>
        <taxon>Portunoidea</taxon>
        <taxon>Portunidae</taxon>
        <taxon>Portuninae</taxon>
        <taxon>Portunus</taxon>
    </lineage>
</organism>
<proteinExistence type="predicted"/>